<accession>A0ABN0VT61</accession>
<organism evidence="2 3">
    <name type="scientific">Bacillus carboniphilus</name>
    <dbReference type="NCBI Taxonomy" id="86663"/>
    <lineage>
        <taxon>Bacteria</taxon>
        <taxon>Bacillati</taxon>
        <taxon>Bacillota</taxon>
        <taxon>Bacilli</taxon>
        <taxon>Bacillales</taxon>
        <taxon>Bacillaceae</taxon>
        <taxon>Bacillus</taxon>
    </lineage>
</organism>
<dbReference type="Proteomes" id="UP001500782">
    <property type="component" value="Unassembled WGS sequence"/>
</dbReference>
<keyword evidence="1" id="KW-0472">Membrane</keyword>
<protein>
    <submittedName>
        <fullName evidence="2">YqhV family protein</fullName>
    </submittedName>
</protein>
<evidence type="ECO:0000313" key="3">
    <source>
        <dbReference type="Proteomes" id="UP001500782"/>
    </source>
</evidence>
<keyword evidence="1" id="KW-1133">Transmembrane helix</keyword>
<name>A0ABN0VT61_9BACI</name>
<dbReference type="InterPro" id="IPR020390">
    <property type="entry name" value="Uncharacterised_YqhV"/>
</dbReference>
<feature type="transmembrane region" description="Helical" evidence="1">
    <location>
        <begin position="40"/>
        <end position="65"/>
    </location>
</feature>
<feature type="transmembrane region" description="Helical" evidence="1">
    <location>
        <begin position="12"/>
        <end position="31"/>
    </location>
</feature>
<gene>
    <name evidence="2" type="ORF">GCM10008967_03540</name>
</gene>
<evidence type="ECO:0000313" key="2">
    <source>
        <dbReference type="EMBL" id="GAA0316254.1"/>
    </source>
</evidence>
<proteinExistence type="predicted"/>
<comment type="caution">
    <text evidence="2">The sequence shown here is derived from an EMBL/GenBank/DDBJ whole genome shotgun (WGS) entry which is preliminary data.</text>
</comment>
<evidence type="ECO:0000256" key="1">
    <source>
        <dbReference type="SAM" id="Phobius"/>
    </source>
</evidence>
<feature type="transmembrane region" description="Helical" evidence="1">
    <location>
        <begin position="71"/>
        <end position="88"/>
    </location>
</feature>
<keyword evidence="3" id="KW-1185">Reference proteome</keyword>
<reference evidence="2 3" key="1">
    <citation type="journal article" date="2019" name="Int. J. Syst. Evol. Microbiol.">
        <title>The Global Catalogue of Microorganisms (GCM) 10K type strain sequencing project: providing services to taxonomists for standard genome sequencing and annotation.</title>
        <authorList>
            <consortium name="The Broad Institute Genomics Platform"/>
            <consortium name="The Broad Institute Genome Sequencing Center for Infectious Disease"/>
            <person name="Wu L."/>
            <person name="Ma J."/>
        </authorList>
    </citation>
    <scope>NUCLEOTIDE SEQUENCE [LARGE SCALE GENOMIC DNA]</scope>
    <source>
        <strain evidence="2 3">JCM 9731</strain>
    </source>
</reference>
<dbReference type="Pfam" id="PF10942">
    <property type="entry name" value="DUF2619"/>
    <property type="match status" value="1"/>
</dbReference>
<dbReference type="EMBL" id="BAAADJ010000004">
    <property type="protein sequence ID" value="GAA0316254.1"/>
    <property type="molecule type" value="Genomic_DNA"/>
</dbReference>
<keyword evidence="1" id="KW-0812">Transmembrane</keyword>
<sequence length="91" mass="9708">MFIFLEKAIIAMAFLRVISGSIEIFAALLILKFNDIEKALLINGSLALIGPIIMIISVTIGLVGIADKVSISKLIWIACGVGCILYGVNSK</sequence>
<dbReference type="RefSeq" id="WP_343795792.1">
    <property type="nucleotide sequence ID" value="NZ_BAAADJ010000004.1"/>
</dbReference>